<dbReference type="EMBL" id="JPER01000002">
    <property type="protein sequence ID" value="KFZ31055.1"/>
    <property type="molecule type" value="Genomic_DNA"/>
</dbReference>
<evidence type="ECO:0000313" key="3">
    <source>
        <dbReference type="EMBL" id="KFZ31055.1"/>
    </source>
</evidence>
<dbReference type="eggNOG" id="ENOG502Z8BK">
    <property type="taxonomic scope" value="Bacteria"/>
</dbReference>
<organism evidence="3 4">
    <name type="scientific">Pseudidiomarina salinarum</name>
    <dbReference type="NCBI Taxonomy" id="435908"/>
    <lineage>
        <taxon>Bacteria</taxon>
        <taxon>Pseudomonadati</taxon>
        <taxon>Pseudomonadota</taxon>
        <taxon>Gammaproteobacteria</taxon>
        <taxon>Alteromonadales</taxon>
        <taxon>Idiomarinaceae</taxon>
        <taxon>Pseudidiomarina</taxon>
    </lineage>
</organism>
<accession>A0A094ITQ1</accession>
<keyword evidence="1" id="KW-1133">Transmembrane helix</keyword>
<dbReference type="InterPro" id="IPR003675">
    <property type="entry name" value="Rce1/LyrA-like_dom"/>
</dbReference>
<dbReference type="STRING" id="435908.IDSA_06120"/>
<evidence type="ECO:0000256" key="1">
    <source>
        <dbReference type="SAM" id="Phobius"/>
    </source>
</evidence>
<protein>
    <recommendedName>
        <fullName evidence="2">CAAX prenyl protease 2/Lysostaphin resistance protein A-like domain-containing protein</fullName>
    </recommendedName>
</protein>
<proteinExistence type="predicted"/>
<dbReference type="GO" id="GO:0004175">
    <property type="term" value="F:endopeptidase activity"/>
    <property type="evidence" value="ECO:0007669"/>
    <property type="project" value="UniProtKB-ARBA"/>
</dbReference>
<dbReference type="GO" id="GO:0080120">
    <property type="term" value="P:CAAX-box protein maturation"/>
    <property type="evidence" value="ECO:0007669"/>
    <property type="project" value="UniProtKB-ARBA"/>
</dbReference>
<name>A0A094ITQ1_9GAMM</name>
<reference evidence="3 4" key="1">
    <citation type="submission" date="2014-06" db="EMBL/GenBank/DDBJ databases">
        <title>The draft genome sequence of Idiomarina salinarum ISL-52.</title>
        <authorList>
            <person name="Du J."/>
            <person name="Shao Z."/>
        </authorList>
    </citation>
    <scope>NUCLEOTIDE SEQUENCE [LARGE SCALE GENOMIC DNA]</scope>
    <source>
        <strain evidence="3 4">ISL-52</strain>
    </source>
</reference>
<evidence type="ECO:0000259" key="2">
    <source>
        <dbReference type="Pfam" id="PF02517"/>
    </source>
</evidence>
<feature type="transmembrane region" description="Helical" evidence="1">
    <location>
        <begin position="187"/>
        <end position="204"/>
    </location>
</feature>
<comment type="caution">
    <text evidence="3">The sequence shown here is derived from an EMBL/GenBank/DDBJ whole genome shotgun (WGS) entry which is preliminary data.</text>
</comment>
<keyword evidence="4" id="KW-1185">Reference proteome</keyword>
<dbReference type="Pfam" id="PF02517">
    <property type="entry name" value="Rce1-like"/>
    <property type="match status" value="1"/>
</dbReference>
<keyword evidence="1" id="KW-0812">Transmembrane</keyword>
<evidence type="ECO:0000313" key="4">
    <source>
        <dbReference type="Proteomes" id="UP000054363"/>
    </source>
</evidence>
<sequence>MDAHLFGVPVLRALLEGSGPIIAVLVVTVGLRQYWQPVTFTGGSTVHALLMLLTAPVVFTLIGVPNAAGISPHWFGLALGSGTIIYCLFEEAGWRGFLQNALQSWSPVRRYVLVGVLWYLWHLGFLAEGATWANQLMALAVLIGGSFLLGKLADETHAVAVTAAFHLVVNILVFNSLARDVPVTDKLLLIAACVVLWVPILIHWKRTRPVAQL</sequence>
<dbReference type="Proteomes" id="UP000054363">
    <property type="component" value="Unassembled WGS sequence"/>
</dbReference>
<keyword evidence="1" id="KW-0472">Membrane</keyword>
<feature type="transmembrane region" description="Helical" evidence="1">
    <location>
        <begin position="157"/>
        <end position="175"/>
    </location>
</feature>
<feature type="transmembrane region" description="Helical" evidence="1">
    <location>
        <begin position="43"/>
        <end position="64"/>
    </location>
</feature>
<feature type="domain" description="CAAX prenyl protease 2/Lysostaphin resistance protein A-like" evidence="2">
    <location>
        <begin position="77"/>
        <end position="171"/>
    </location>
</feature>
<feature type="transmembrane region" description="Helical" evidence="1">
    <location>
        <begin position="6"/>
        <end position="31"/>
    </location>
</feature>
<gene>
    <name evidence="3" type="ORF">IDSA_06120</name>
</gene>
<feature type="transmembrane region" description="Helical" evidence="1">
    <location>
        <begin position="70"/>
        <end position="89"/>
    </location>
</feature>
<feature type="transmembrane region" description="Helical" evidence="1">
    <location>
        <begin position="110"/>
        <end position="126"/>
    </location>
</feature>
<dbReference type="AlphaFoldDB" id="A0A094ITQ1"/>